<sequence length="90" mass="10239">MNPVLRRLHEERHIYTRDLERDPSLLDGYPHRHVFLVATPRVLKIAPMSGALPALLAAVERLEDLGWEAVAWSLEQQGNSGVMMRRSVTP</sequence>
<dbReference type="Proteomes" id="UP000487268">
    <property type="component" value="Unassembled WGS sequence"/>
</dbReference>
<proteinExistence type="predicted"/>
<gene>
    <name evidence="1" type="ORF">ACRB68_63450</name>
</gene>
<dbReference type="RefSeq" id="WP_153538921.1">
    <property type="nucleotide sequence ID" value="NZ_WEGH01000004.1"/>
</dbReference>
<accession>A0A7K0C467</accession>
<protein>
    <submittedName>
        <fullName evidence="1">Uncharacterized protein</fullName>
    </submittedName>
</protein>
<evidence type="ECO:0000313" key="1">
    <source>
        <dbReference type="EMBL" id="MQY08239.1"/>
    </source>
</evidence>
<reference evidence="1 2" key="1">
    <citation type="submission" date="2019-10" db="EMBL/GenBank/DDBJ databases">
        <title>Actinomadura rubteroloni sp. nov. and Actinomadura macrotermitis sp. nov., isolated from the gut of fungus growing-termite Macrotermes natalensis.</title>
        <authorList>
            <person name="Benndorf R."/>
            <person name="Martin K."/>
            <person name="Kuefner M."/>
            <person name="De Beer W."/>
            <person name="Kaster A.-K."/>
            <person name="Vollmers J."/>
            <person name="Poulsen M."/>
            <person name="Beemelmanns C."/>
        </authorList>
    </citation>
    <scope>NUCLEOTIDE SEQUENCE [LARGE SCALE GENOMIC DNA]</scope>
    <source>
        <strain evidence="1 2">RB68</strain>
    </source>
</reference>
<comment type="caution">
    <text evidence="1">The sequence shown here is derived from an EMBL/GenBank/DDBJ whole genome shotgun (WGS) entry which is preliminary data.</text>
</comment>
<organism evidence="1 2">
    <name type="scientific">Actinomadura macrotermitis</name>
    <dbReference type="NCBI Taxonomy" id="2585200"/>
    <lineage>
        <taxon>Bacteria</taxon>
        <taxon>Bacillati</taxon>
        <taxon>Actinomycetota</taxon>
        <taxon>Actinomycetes</taxon>
        <taxon>Streptosporangiales</taxon>
        <taxon>Thermomonosporaceae</taxon>
        <taxon>Actinomadura</taxon>
    </lineage>
</organism>
<dbReference type="EMBL" id="WEGH01000004">
    <property type="protein sequence ID" value="MQY08239.1"/>
    <property type="molecule type" value="Genomic_DNA"/>
</dbReference>
<evidence type="ECO:0000313" key="2">
    <source>
        <dbReference type="Proteomes" id="UP000487268"/>
    </source>
</evidence>
<name>A0A7K0C467_9ACTN</name>
<dbReference type="OrthoDB" id="3483573at2"/>
<dbReference type="AlphaFoldDB" id="A0A7K0C467"/>
<keyword evidence="2" id="KW-1185">Reference proteome</keyword>